<evidence type="ECO:0000313" key="1">
    <source>
        <dbReference type="EMBL" id="KKP44300.1"/>
    </source>
</evidence>
<gene>
    <name evidence="1" type="ORF">UR35_C0009G0011</name>
</gene>
<sequence>MFRKFIAITKDIIAKTVSAINKEVDNLLSLFKNGEIIIIAPSQPAERLIKRSEIEEGQILLLIDSIISTYLCQTKSCEKTYLLHIKLHIVILNRIVIK</sequence>
<dbReference type="EMBL" id="LBOW01000009">
    <property type="protein sequence ID" value="KKP44300.1"/>
    <property type="molecule type" value="Genomic_DNA"/>
</dbReference>
<evidence type="ECO:0000313" key="2">
    <source>
        <dbReference type="Proteomes" id="UP000034778"/>
    </source>
</evidence>
<dbReference type="AlphaFoldDB" id="A0A0G0BZG2"/>
<proteinExistence type="predicted"/>
<accession>A0A0G0BZG2</accession>
<name>A0A0G0BZG2_9BACT</name>
<reference evidence="1 2" key="1">
    <citation type="journal article" date="2015" name="Nature">
        <title>rRNA introns, odd ribosomes, and small enigmatic genomes across a large radiation of phyla.</title>
        <authorList>
            <person name="Brown C.T."/>
            <person name="Hug L.A."/>
            <person name="Thomas B.C."/>
            <person name="Sharon I."/>
            <person name="Castelle C.J."/>
            <person name="Singh A."/>
            <person name="Wilkins M.J."/>
            <person name="Williams K.H."/>
            <person name="Banfield J.F."/>
        </authorList>
    </citation>
    <scope>NUCLEOTIDE SEQUENCE [LARGE SCALE GENOMIC DNA]</scope>
</reference>
<organism evidence="1 2">
    <name type="scientific">Candidatus Woesebacteria bacterium GW2011_GWB1_33_22</name>
    <dbReference type="NCBI Taxonomy" id="1618566"/>
    <lineage>
        <taxon>Bacteria</taxon>
        <taxon>Candidatus Woeseibacteriota</taxon>
    </lineage>
</organism>
<dbReference type="Proteomes" id="UP000034778">
    <property type="component" value="Unassembled WGS sequence"/>
</dbReference>
<protein>
    <submittedName>
        <fullName evidence="1">Uncharacterized protein</fullName>
    </submittedName>
</protein>
<comment type="caution">
    <text evidence="1">The sequence shown here is derived from an EMBL/GenBank/DDBJ whole genome shotgun (WGS) entry which is preliminary data.</text>
</comment>
<dbReference type="STRING" id="1618566.UR35_C0009G0011"/>